<feature type="transmembrane region" description="Helical" evidence="1">
    <location>
        <begin position="162"/>
        <end position="182"/>
    </location>
</feature>
<keyword evidence="1" id="KW-1133">Transmembrane helix</keyword>
<dbReference type="SUPFAM" id="SSF48452">
    <property type="entry name" value="TPR-like"/>
    <property type="match status" value="1"/>
</dbReference>
<feature type="transmembrane region" description="Helical" evidence="1">
    <location>
        <begin position="40"/>
        <end position="59"/>
    </location>
</feature>
<accession>A0ABW5CDG0</accession>
<feature type="transmembrane region" description="Helical" evidence="1">
    <location>
        <begin position="130"/>
        <end position="150"/>
    </location>
</feature>
<feature type="transmembrane region" description="Helical" evidence="1">
    <location>
        <begin position="415"/>
        <end position="434"/>
    </location>
</feature>
<feature type="transmembrane region" description="Helical" evidence="1">
    <location>
        <begin position="71"/>
        <end position="92"/>
    </location>
</feature>
<feature type="transmembrane region" description="Helical" evidence="1">
    <location>
        <begin position="334"/>
        <end position="353"/>
    </location>
</feature>
<dbReference type="Proteomes" id="UP001597296">
    <property type="component" value="Unassembled WGS sequence"/>
</dbReference>
<gene>
    <name evidence="2" type="ORF">ACFSNB_14045</name>
</gene>
<proteinExistence type="predicted"/>
<feature type="transmembrane region" description="Helical" evidence="1">
    <location>
        <begin position="194"/>
        <end position="221"/>
    </location>
</feature>
<keyword evidence="1" id="KW-0812">Transmembrane</keyword>
<dbReference type="EMBL" id="JBHUIY010000031">
    <property type="protein sequence ID" value="MFD2234931.1"/>
    <property type="molecule type" value="Genomic_DNA"/>
</dbReference>
<dbReference type="InterPro" id="IPR011990">
    <property type="entry name" value="TPR-like_helical_dom_sf"/>
</dbReference>
<feature type="transmembrane region" description="Helical" evidence="1">
    <location>
        <begin position="104"/>
        <end position="123"/>
    </location>
</feature>
<protein>
    <recommendedName>
        <fullName evidence="4">O-antigen ligase</fullName>
    </recommendedName>
</protein>
<keyword evidence="1" id="KW-0472">Membrane</keyword>
<evidence type="ECO:0000313" key="3">
    <source>
        <dbReference type="Proteomes" id="UP001597296"/>
    </source>
</evidence>
<comment type="caution">
    <text evidence="2">The sequence shown here is derived from an EMBL/GenBank/DDBJ whole genome shotgun (WGS) entry which is preliminary data.</text>
</comment>
<evidence type="ECO:0000313" key="2">
    <source>
        <dbReference type="EMBL" id="MFD2234931.1"/>
    </source>
</evidence>
<evidence type="ECO:0000256" key="1">
    <source>
        <dbReference type="SAM" id="Phobius"/>
    </source>
</evidence>
<name>A0ABW5CDG0_9PROT</name>
<feature type="transmembrane region" description="Helical" evidence="1">
    <location>
        <begin position="241"/>
        <end position="262"/>
    </location>
</feature>
<reference evidence="3" key="1">
    <citation type="journal article" date="2019" name="Int. J. Syst. Evol. Microbiol.">
        <title>The Global Catalogue of Microorganisms (GCM) 10K type strain sequencing project: providing services to taxonomists for standard genome sequencing and annotation.</title>
        <authorList>
            <consortium name="The Broad Institute Genomics Platform"/>
            <consortium name="The Broad Institute Genome Sequencing Center for Infectious Disease"/>
            <person name="Wu L."/>
            <person name="Ma J."/>
        </authorList>
    </citation>
    <scope>NUCLEOTIDE SEQUENCE [LARGE SCALE GENOMIC DNA]</scope>
    <source>
        <strain evidence="3">KCTC 15012</strain>
    </source>
</reference>
<evidence type="ECO:0008006" key="4">
    <source>
        <dbReference type="Google" id="ProtNLM"/>
    </source>
</evidence>
<sequence>MSRAALGLGLLALGLGLALPLASLPPFALGQWDKAEPLVIGFHGVGALAALAVALALAAEPVRGLRRVAHPYVAAPLALGLWSAAVAPLTPLPLLSLFGAPQSGFGALWFLDAAALIACARLVARHRRSWRGLTLLALGLGLAVAALKAWDWWGLAHGDGGHLLIFVAAYYGWLGLALPLLARRHPGESHRLELALLAVALALALVSRSIAALALLLAGAITVVLVRSRPGLAAVLTPRLGAALVAIAALLPWSLLHLLPAVTRVESLRDRLLVSRVMQAALRADPAPLLGHGWGRTQDALRGWLTVAGERLWDPGWIFLKSDYFHSHDWAMEAVYAAGLPGLLLTLAGFLAIPLFARPSRRVEATAFGCALAALSGLWFPLCLSVPLLALALAALADDTAWLGRGAGPWPGRGIALAALGLALALGAAAVQLWQQGRALDAVRAGWQAQPPLALAPPADFRGSDLAAAEAIRDALARFARRARTEPTPPLAAAVGAMLAEIDRRAATTLTVPLLETGLTALAQIQVTGELGFAAAPGQAAMGRRWLDRLLVLAPGRGDLAIPTFSLLLAVGRGDAVLALADRLLAADPGDPVGLHFRGLALLLRQDPASAAEGFRLLRAALDRGIERFLPIDPAVKKRLGQP</sequence>
<organism evidence="2 3">
    <name type="scientific">Phaeospirillum tilakii</name>
    <dbReference type="NCBI Taxonomy" id="741673"/>
    <lineage>
        <taxon>Bacteria</taxon>
        <taxon>Pseudomonadati</taxon>
        <taxon>Pseudomonadota</taxon>
        <taxon>Alphaproteobacteria</taxon>
        <taxon>Rhodospirillales</taxon>
        <taxon>Rhodospirillaceae</taxon>
        <taxon>Phaeospirillum</taxon>
    </lineage>
</organism>
<feature type="transmembrane region" description="Helical" evidence="1">
    <location>
        <begin position="365"/>
        <end position="394"/>
    </location>
</feature>
<keyword evidence="3" id="KW-1185">Reference proteome</keyword>
<dbReference type="RefSeq" id="WP_377317632.1">
    <property type="nucleotide sequence ID" value="NZ_JBHUIY010000031.1"/>
</dbReference>